<comment type="subunit">
    <text evidence="5">Forms a complex with TatA.</text>
</comment>
<keyword evidence="4 5" id="KW-0472">Membrane</keyword>
<dbReference type="NCBIfam" id="TIGR00945">
    <property type="entry name" value="tatC"/>
    <property type="match status" value="1"/>
</dbReference>
<comment type="function">
    <text evidence="5">Part of the twin-arginine translocation (Tat) system that transports large folded proteins containing a characteristic twin-arginine motif in their signal peptide across membranes.</text>
</comment>
<organism evidence="6 7">
    <name type="scientific">Mesoterricola sediminis</name>
    <dbReference type="NCBI Taxonomy" id="2927980"/>
    <lineage>
        <taxon>Bacteria</taxon>
        <taxon>Pseudomonadati</taxon>
        <taxon>Acidobacteriota</taxon>
        <taxon>Holophagae</taxon>
        <taxon>Holophagales</taxon>
        <taxon>Holophagaceae</taxon>
        <taxon>Mesoterricola</taxon>
    </lineage>
</organism>
<dbReference type="PANTHER" id="PTHR30371:SF0">
    <property type="entry name" value="SEC-INDEPENDENT PROTEIN TRANSLOCASE PROTEIN TATC, CHLOROPLASTIC-RELATED"/>
    <property type="match status" value="1"/>
</dbReference>
<reference evidence="6" key="1">
    <citation type="journal article" date="2023" name="Int. J. Syst. Evol. Microbiol.">
        <title>Mesoterricola silvestris gen. nov., sp. nov., Mesoterricola sediminis sp. nov., Geothrix oryzae sp. nov., Geothrix edaphica sp. nov., Geothrix rubra sp. nov., and Geothrix limicola sp. nov., six novel members of Acidobacteriota isolated from soils.</title>
        <authorList>
            <person name="Itoh H."/>
            <person name="Sugisawa Y."/>
            <person name="Mise K."/>
            <person name="Xu Z."/>
            <person name="Kuniyasu M."/>
            <person name="Ushijima N."/>
            <person name="Kawano K."/>
            <person name="Kobayashi E."/>
            <person name="Shiratori Y."/>
            <person name="Masuda Y."/>
            <person name="Senoo K."/>
        </authorList>
    </citation>
    <scope>NUCLEOTIDE SEQUENCE</scope>
    <source>
        <strain evidence="6">W786</strain>
    </source>
</reference>
<keyword evidence="5" id="KW-0653">Protein transport</keyword>
<keyword evidence="7" id="KW-1185">Reference proteome</keyword>
<keyword evidence="3 5" id="KW-1133">Transmembrane helix</keyword>
<dbReference type="HAMAP" id="MF_00902">
    <property type="entry name" value="TatC"/>
    <property type="match status" value="1"/>
</dbReference>
<dbReference type="GO" id="GO:0065002">
    <property type="term" value="P:intracellular protein transmembrane transport"/>
    <property type="evidence" value="ECO:0007669"/>
    <property type="project" value="TreeGrafter"/>
</dbReference>
<dbReference type="Proteomes" id="UP001228113">
    <property type="component" value="Chromosome"/>
</dbReference>
<feature type="transmembrane region" description="Helical" evidence="5">
    <location>
        <begin position="206"/>
        <end position="222"/>
    </location>
</feature>
<evidence type="ECO:0000313" key="6">
    <source>
        <dbReference type="EMBL" id="BDU77010.1"/>
    </source>
</evidence>
<feature type="transmembrane region" description="Helical" evidence="5">
    <location>
        <begin position="228"/>
        <end position="252"/>
    </location>
</feature>
<comment type="subcellular location">
    <subcellularLocation>
        <location evidence="5">Cell membrane</location>
        <topology evidence="5">Multi-pass membrane protein</topology>
    </subcellularLocation>
    <subcellularLocation>
        <location evidence="1">Membrane</location>
        <topology evidence="1">Multi-pass membrane protein</topology>
    </subcellularLocation>
</comment>
<dbReference type="InterPro" id="IPR002033">
    <property type="entry name" value="TatC"/>
</dbReference>
<dbReference type="EMBL" id="AP027081">
    <property type="protein sequence ID" value="BDU77010.1"/>
    <property type="molecule type" value="Genomic_DNA"/>
</dbReference>
<dbReference type="GO" id="GO:0009977">
    <property type="term" value="F:proton motive force dependent protein transmembrane transporter activity"/>
    <property type="evidence" value="ECO:0007669"/>
    <property type="project" value="TreeGrafter"/>
</dbReference>
<accession>A0AA48GZ06</accession>
<evidence type="ECO:0000256" key="1">
    <source>
        <dbReference type="ARBA" id="ARBA00004141"/>
    </source>
</evidence>
<keyword evidence="5" id="KW-0811">Translocation</keyword>
<dbReference type="RefSeq" id="WP_316410059.1">
    <property type="nucleotide sequence ID" value="NZ_AP027081.1"/>
</dbReference>
<evidence type="ECO:0000256" key="4">
    <source>
        <dbReference type="ARBA" id="ARBA00023136"/>
    </source>
</evidence>
<feature type="transmembrane region" description="Helical" evidence="5">
    <location>
        <begin position="172"/>
        <end position="194"/>
    </location>
</feature>
<keyword evidence="2 5" id="KW-0812">Transmembrane</keyword>
<dbReference type="Pfam" id="PF00902">
    <property type="entry name" value="TatC"/>
    <property type="match status" value="1"/>
</dbReference>
<evidence type="ECO:0000256" key="2">
    <source>
        <dbReference type="ARBA" id="ARBA00022692"/>
    </source>
</evidence>
<keyword evidence="5" id="KW-0813">Transport</keyword>
<feature type="transmembrane region" description="Helical" evidence="5">
    <location>
        <begin position="30"/>
        <end position="51"/>
    </location>
</feature>
<dbReference type="PANTHER" id="PTHR30371">
    <property type="entry name" value="SEC-INDEPENDENT PROTEIN TRANSLOCASE PROTEIN TATC"/>
    <property type="match status" value="1"/>
</dbReference>
<dbReference type="GO" id="GO:0043953">
    <property type="term" value="P:protein transport by the Tat complex"/>
    <property type="evidence" value="ECO:0007669"/>
    <property type="project" value="UniProtKB-UniRule"/>
</dbReference>
<evidence type="ECO:0000256" key="3">
    <source>
        <dbReference type="ARBA" id="ARBA00022989"/>
    </source>
</evidence>
<comment type="similarity">
    <text evidence="5">Belongs to the TatC family.</text>
</comment>
<gene>
    <name evidence="5" type="primary">tatC</name>
    <name evidence="6" type="ORF">METESE_19680</name>
</gene>
<dbReference type="AlphaFoldDB" id="A0AA48GZ06"/>
<evidence type="ECO:0000256" key="5">
    <source>
        <dbReference type="HAMAP-Rule" id="MF_00902"/>
    </source>
</evidence>
<name>A0AA48GZ06_9BACT</name>
<dbReference type="GO" id="GO:0033281">
    <property type="term" value="C:TAT protein transport complex"/>
    <property type="evidence" value="ECO:0007669"/>
    <property type="project" value="UniProtKB-UniRule"/>
</dbReference>
<proteinExistence type="inferred from homology"/>
<feature type="transmembrane region" description="Helical" evidence="5">
    <location>
        <begin position="88"/>
        <end position="109"/>
    </location>
</feature>
<keyword evidence="5" id="KW-1003">Cell membrane</keyword>
<dbReference type="PRINTS" id="PR01840">
    <property type="entry name" value="TATCFAMILY"/>
</dbReference>
<sequence length="256" mass="28652">MDAATADELQGRMPFAEHLRELRIRLVRSLVVVAAAFAVTYAFRVRLWAWAQVPFLEAMARNLKVRPGELHPWAYTDLAEPFFSLMRLSLWAAAFLAAPAVLLQVWGFISPALRTRERRLMIPFLAATSGMFALGLAFAYTQAFKFLGDILFQEAQGAGLRANLHMEAYLDLFISTLAITGLMFELPVLVFFLARFRILTARGMLKYWRHATIGILVASAFFTPGDVILTTIFFSVVLLGLYAVSVAVAWVAEPRS</sequence>
<evidence type="ECO:0000313" key="7">
    <source>
        <dbReference type="Proteomes" id="UP001228113"/>
    </source>
</evidence>
<protein>
    <recommendedName>
        <fullName evidence="5">Sec-independent protein translocase protein TatC</fullName>
    </recommendedName>
</protein>
<feature type="transmembrane region" description="Helical" evidence="5">
    <location>
        <begin position="121"/>
        <end position="140"/>
    </location>
</feature>
<dbReference type="KEGG" id="msea:METESE_19680"/>